<feature type="transmembrane region" description="Helical" evidence="12">
    <location>
        <begin position="1757"/>
        <end position="1777"/>
    </location>
</feature>
<dbReference type="InterPro" id="IPR001024">
    <property type="entry name" value="PLAT/LH2_dom"/>
</dbReference>
<evidence type="ECO:0000256" key="11">
    <source>
        <dbReference type="SAM" id="MobiDB-lite"/>
    </source>
</evidence>
<dbReference type="Gene3D" id="1.10.287.70">
    <property type="match status" value="1"/>
</dbReference>
<sequence length="1913" mass="215559">MEFGGLWILLAAYIVQMDQCTCERMEYERDLCSSATVVVGTKHYTVVDNAMVTFDQAVSTCASLGGRLPSTRYRAYFEAYSRLMSAPGKYSLLLCVSVSQGGAVTTAAVSTWVQIAFSPINILITGGSRRSQSGGFLMGQFQAEAYIIDPDQQRESIQSASNSNFRFTDKWDWTCRRPDGTATSGTFIMRVDNPYRTSGRVWLPYEQEVTLIPKGYPTCFIRWRRSYELGPEHSFYWSLKQAPDEFSGVDWENDTRTGQYQEELIVKDHVPGEYIIRLDILTNGVLCATGNCSYAEWKFTIPAPPANARQPVCAADIPVPLSSVECNRTLPYSEVDPSWTGEGCECREVSNLCTVGPTEGIALTTRFDLSCLDFEGTGAIRYEYYYRTRATATVSTLVTSAESGHYNLLYHGMSPSPRPFKLPSGLAADDYRVFLLVKMSDQRGTTKTSELELTVRLPPFQDLLTAIDTTDAEVQRAIRWGDKMEAVHLSTITATTLNNIRAEGSYQVEDWRANRNATTTAFEAINELTDGILRGKSKVEVVTMISSQDFQVVVNRTDCRSWFNYENHTVHFTSFEDGTWFRLPPLPVIVKAYARSVMRITGDISKPRLESIARNDFCAFNGTQVFHSRWRNPFEYATNFSRRDLKIGIGGLHFTDALERKGISGLEEPVEFSILRHNQSVAAVEFDDVTVDGEIVYVPFKYNTSTDPADIYIFLDPRDPLVPPTFTLYLAYGIKPNASQFDLTTTLPVPANMSYSLDLDENVTVTSDSYSWRVRLSDVEPVTWDGNNTNWYLGIELTGADGTERGGHPAVSLGVFIEPVECVFFNEDGHFWDRDGCEVGPLTSRTHLHCRCDHLTKFSGLVAPNEINFERALKGFLLLKNLIQNPVGIMTCCVLFSFYIALCVPWTRKNDAKDLGKVTTAAIFDDTEDPKPRYYMRVFTGPRVNAGTTAKVSVMLHGATRECGPFLLHQPYSAMFERGNVAGFVLCTQTDPGWLTHVRVWHDNSGKEPSWFLDRIIVDDLLLEEQHYFLCNRWLAFDEDDEQIQRVLPAAKDEQLVAFSTLFADRTTRDLRDGHIWYSVYGRPASSPFTRTQRVSCCLSIVMCTMLANIMFFGRGDDFDPPEPVNIFGFDVRIPISWPQIAIGLQSAAVVFPINALIIWIFRSVKHRPDNALKEATSADNRVIGKDKSDRRPSSNNKPTSTELSSVQVYLMNLQPSLPEQVRKEAAREQQQTMRGQVTDLTSPGQIKSQGFLLVFVATNTSAFFVMLYSFEFGREKAEAWLLIFLTSFLSDLILIQPVKILAVAALFAVFYKKADKGEEGKRYDLKQCEDIAEEQKQNPPAPALPGSPDLTQARLLAVRRRKLRTILKEVSVYALFLAVVMLAAYGQKNHMAFHMSNQVQRLVVHGEEMSFEEVSDADSYWTWLETAAVPSLYQDAAGPDLPFHRVGPIRLRQARVRLDFDCLTTVSPANQTSGCGRRYDYFSQDEGLYGEGWLPLPAVNITALNGTNGTTGTADGNSTSPWRFRSSGDLQDVPYAGDHGVYFGGGYIADTSDNSTQTVETLRDLKNHGWIDRATRAVFTDVTLYSPDSKLFSIATLLVEFTALGAGFPRWEVHTARLYRFHGAWDVWMALVYISALAIFTLVFVIREVRKAYNSGTLYLMDFWNWVEVIIILQSLAAVATFFYSEAVLEDVAGDDVTGLAGHYVNYRRAAFWDQVYTYVIAALLCSVTLKMTYLLRFSHRASLLTHTLRLSVRPLSGFSVMFFLYFFAILMHLTFGLRMRSYSSFARTFESLVTIIAGDLNFEEISTTTGNLGTFVLFLFVFVFNICLIGFFVAIIDISYHFAKEDDQMEKTDNDLKEFFKYEMQKLKPKKRAIKNNAVTGDTSIYGPGYAEVKVNVMKRLGTVFDDLDER</sequence>
<keyword evidence="5 12" id="KW-1133">Transmembrane helix</keyword>
<feature type="disulfide bond" evidence="9">
    <location>
        <begin position="1463"/>
        <end position="1476"/>
    </location>
</feature>
<name>A0A6P4XZU1_BRABE</name>
<evidence type="ECO:0000313" key="16">
    <source>
        <dbReference type="Proteomes" id="UP000515135"/>
    </source>
</evidence>
<dbReference type="InterPro" id="IPR046338">
    <property type="entry name" value="GAIN_dom_sf"/>
</dbReference>
<feature type="signal peptide" evidence="13">
    <location>
        <begin position="1"/>
        <end position="22"/>
    </location>
</feature>
<dbReference type="FunFam" id="1.10.287.70:FF:000216">
    <property type="entry name" value="Polycystic kidney disease 1b"/>
    <property type="match status" value="1"/>
</dbReference>
<dbReference type="PROSITE" id="PS50221">
    <property type="entry name" value="GAIN_B"/>
    <property type="match status" value="1"/>
</dbReference>
<keyword evidence="7" id="KW-1015">Disulfide bond</keyword>
<evidence type="ECO:0000259" key="14">
    <source>
        <dbReference type="PROSITE" id="PS50095"/>
    </source>
</evidence>
<comment type="subcellular location">
    <subcellularLocation>
        <location evidence="1">Membrane</location>
        <topology evidence="1">Multi-pass membrane protein</topology>
    </subcellularLocation>
</comment>
<proteinExistence type="inferred from homology"/>
<dbReference type="Gene3D" id="2.60.60.20">
    <property type="entry name" value="PLAT/LH2 domain"/>
    <property type="match status" value="1"/>
</dbReference>
<evidence type="ECO:0000313" key="17">
    <source>
        <dbReference type="RefSeq" id="XP_019617663.1"/>
    </source>
</evidence>
<evidence type="ECO:0000256" key="4">
    <source>
        <dbReference type="ARBA" id="ARBA00022729"/>
    </source>
</evidence>
<evidence type="ECO:0000256" key="6">
    <source>
        <dbReference type="ARBA" id="ARBA00023136"/>
    </source>
</evidence>
<keyword evidence="16" id="KW-1185">Reference proteome</keyword>
<dbReference type="Gene3D" id="2.60.220.50">
    <property type="match status" value="1"/>
</dbReference>
<feature type="domain" description="PLAT" evidence="14">
    <location>
        <begin position="932"/>
        <end position="1049"/>
    </location>
</feature>
<feature type="transmembrane region" description="Helical" evidence="12">
    <location>
        <begin position="887"/>
        <end position="907"/>
    </location>
</feature>
<dbReference type="InterPro" id="IPR003915">
    <property type="entry name" value="PKD_2"/>
</dbReference>
<dbReference type="PANTHER" id="PTHR10877">
    <property type="entry name" value="POLYCYSTIN FAMILY MEMBER"/>
    <property type="match status" value="1"/>
</dbReference>
<dbReference type="PANTHER" id="PTHR10877:SF194">
    <property type="entry name" value="LOCATION OF VULVA DEFECTIVE 1"/>
    <property type="match status" value="1"/>
</dbReference>
<dbReference type="InterPro" id="IPR002859">
    <property type="entry name" value="PKD/REJ-like"/>
</dbReference>
<dbReference type="GeneID" id="109464987"/>
<feature type="transmembrane region" description="Helical" evidence="12">
    <location>
        <begin position="1717"/>
        <end position="1737"/>
    </location>
</feature>
<dbReference type="GO" id="GO:0016020">
    <property type="term" value="C:membrane"/>
    <property type="evidence" value="ECO:0007669"/>
    <property type="project" value="UniProtKB-SubCell"/>
</dbReference>
<evidence type="ECO:0000259" key="15">
    <source>
        <dbReference type="PROSITE" id="PS50221"/>
    </source>
</evidence>
<dbReference type="GO" id="GO:0005262">
    <property type="term" value="F:calcium channel activity"/>
    <property type="evidence" value="ECO:0007669"/>
    <property type="project" value="TreeGrafter"/>
</dbReference>
<dbReference type="KEGG" id="bbel:109464987"/>
<keyword evidence="3 12" id="KW-0812">Transmembrane</keyword>
<evidence type="ECO:0000256" key="12">
    <source>
        <dbReference type="SAM" id="Phobius"/>
    </source>
</evidence>
<dbReference type="Pfam" id="PF02010">
    <property type="entry name" value="REJ"/>
    <property type="match status" value="1"/>
</dbReference>
<dbReference type="Proteomes" id="UP000515135">
    <property type="component" value="Unplaced"/>
</dbReference>
<evidence type="ECO:0000256" key="13">
    <source>
        <dbReference type="SAM" id="SignalP"/>
    </source>
</evidence>
<dbReference type="SUPFAM" id="SSF49723">
    <property type="entry name" value="Lipase/lipooxygenase domain (PLAT/LH2 domain)"/>
    <property type="match status" value="1"/>
</dbReference>
<feature type="region of interest" description="Disordered" evidence="11">
    <location>
        <begin position="1176"/>
        <end position="1203"/>
    </location>
</feature>
<dbReference type="InterPro" id="IPR036392">
    <property type="entry name" value="PLAT/LH2_dom_sf"/>
</dbReference>
<protein>
    <submittedName>
        <fullName evidence="17">Polycystic kidney disease protein 1-like 2</fullName>
    </submittedName>
</protein>
<dbReference type="SMART" id="SM00303">
    <property type="entry name" value="GPS"/>
    <property type="match status" value="1"/>
</dbReference>
<evidence type="ECO:0000256" key="3">
    <source>
        <dbReference type="ARBA" id="ARBA00022692"/>
    </source>
</evidence>
<dbReference type="SMART" id="SM00308">
    <property type="entry name" value="LH2"/>
    <property type="match status" value="1"/>
</dbReference>
<comment type="caution">
    <text evidence="10">Lacks conserved residue(s) required for the propagation of feature annotation.</text>
</comment>
<evidence type="ECO:0000256" key="1">
    <source>
        <dbReference type="ARBA" id="ARBA00004141"/>
    </source>
</evidence>
<feature type="chain" id="PRO_5027966616" evidence="13">
    <location>
        <begin position="23"/>
        <end position="1913"/>
    </location>
</feature>
<keyword evidence="4 13" id="KW-0732">Signal</keyword>
<gene>
    <name evidence="17" type="primary">LOC109464987</name>
</gene>
<feature type="transmembrane region" description="Helical" evidence="12">
    <location>
        <begin position="1141"/>
        <end position="1162"/>
    </location>
</feature>
<feature type="transmembrane region" description="Helical" evidence="12">
    <location>
        <begin position="1628"/>
        <end position="1647"/>
    </location>
</feature>
<dbReference type="Pfam" id="PF20519">
    <property type="entry name" value="Polycystin_dom"/>
    <property type="match status" value="1"/>
</dbReference>
<dbReference type="Pfam" id="PF01477">
    <property type="entry name" value="PLAT"/>
    <property type="match status" value="1"/>
</dbReference>
<accession>A0A6P4XZU1</accession>
<dbReference type="RefSeq" id="XP_019617663.1">
    <property type="nucleotide sequence ID" value="XM_019762104.1"/>
</dbReference>
<reference evidence="17" key="1">
    <citation type="submission" date="2025-08" db="UniProtKB">
        <authorList>
            <consortium name="RefSeq"/>
        </authorList>
    </citation>
    <scope>IDENTIFICATION</scope>
    <source>
        <tissue evidence="17">Gonad</tissue>
    </source>
</reference>
<dbReference type="OrthoDB" id="10264154at2759"/>
<organism evidence="16 17">
    <name type="scientific">Branchiostoma belcheri</name>
    <name type="common">Amphioxus</name>
    <dbReference type="NCBI Taxonomy" id="7741"/>
    <lineage>
        <taxon>Eukaryota</taxon>
        <taxon>Metazoa</taxon>
        <taxon>Chordata</taxon>
        <taxon>Cephalochordata</taxon>
        <taxon>Leptocardii</taxon>
        <taxon>Amphioxiformes</taxon>
        <taxon>Branchiostomatidae</taxon>
        <taxon>Branchiostoma</taxon>
    </lineage>
</organism>
<dbReference type="InterPro" id="IPR013122">
    <property type="entry name" value="PKD1_2_channel"/>
</dbReference>
<evidence type="ECO:0000256" key="2">
    <source>
        <dbReference type="ARBA" id="ARBA00007200"/>
    </source>
</evidence>
<evidence type="ECO:0000256" key="9">
    <source>
        <dbReference type="PIRSR" id="PIRSR603915-2"/>
    </source>
</evidence>
<dbReference type="InterPro" id="IPR051223">
    <property type="entry name" value="Polycystin"/>
</dbReference>
<keyword evidence="8" id="KW-0325">Glycoprotein</keyword>
<feature type="compositionally biased region" description="Basic and acidic residues" evidence="11">
    <location>
        <begin position="1183"/>
        <end position="1193"/>
    </location>
</feature>
<evidence type="ECO:0000256" key="10">
    <source>
        <dbReference type="PROSITE-ProRule" id="PRU00152"/>
    </source>
</evidence>
<comment type="similarity">
    <text evidence="2">Belongs to the polycystin family.</text>
</comment>
<feature type="transmembrane region" description="Helical" evidence="12">
    <location>
        <begin position="1283"/>
        <end position="1312"/>
    </location>
</feature>
<dbReference type="PRINTS" id="PR01433">
    <property type="entry name" value="POLYCYSTIN2"/>
</dbReference>
<dbReference type="InterPro" id="IPR046791">
    <property type="entry name" value="Polycystin_dom"/>
</dbReference>
<keyword evidence="6 12" id="KW-0472">Membrane</keyword>
<feature type="transmembrane region" description="Helical" evidence="12">
    <location>
        <begin position="1251"/>
        <end position="1271"/>
    </location>
</feature>
<dbReference type="InterPro" id="IPR057244">
    <property type="entry name" value="GAIN_B"/>
</dbReference>
<feature type="transmembrane region" description="Helical" evidence="12">
    <location>
        <begin position="1659"/>
        <end position="1685"/>
    </location>
</feature>
<evidence type="ECO:0000256" key="7">
    <source>
        <dbReference type="ARBA" id="ARBA00023157"/>
    </source>
</evidence>
<feature type="compositionally biased region" description="Polar residues" evidence="11">
    <location>
        <begin position="1194"/>
        <end position="1203"/>
    </location>
</feature>
<feature type="transmembrane region" description="Helical" evidence="12">
    <location>
        <begin position="1371"/>
        <end position="1388"/>
    </location>
</feature>
<dbReference type="InterPro" id="IPR000203">
    <property type="entry name" value="GPS"/>
</dbReference>
<feature type="transmembrane region" description="Helical" evidence="12">
    <location>
        <begin position="1817"/>
        <end position="1838"/>
    </location>
</feature>
<evidence type="ECO:0000256" key="5">
    <source>
        <dbReference type="ARBA" id="ARBA00022989"/>
    </source>
</evidence>
<dbReference type="FunFam" id="2.60.60.20:FF:000032">
    <property type="entry name" value="Uncharacterized protein"/>
    <property type="match status" value="1"/>
</dbReference>
<feature type="domain" description="GAIN-B" evidence="15">
    <location>
        <begin position="726"/>
        <end position="868"/>
    </location>
</feature>
<dbReference type="GO" id="GO:0050982">
    <property type="term" value="P:detection of mechanical stimulus"/>
    <property type="evidence" value="ECO:0007669"/>
    <property type="project" value="TreeGrafter"/>
</dbReference>
<feature type="transmembrane region" description="Helical" evidence="12">
    <location>
        <begin position="1095"/>
        <end position="1114"/>
    </location>
</feature>
<dbReference type="Pfam" id="PF01825">
    <property type="entry name" value="GPS"/>
    <property type="match status" value="1"/>
</dbReference>
<dbReference type="PROSITE" id="PS50095">
    <property type="entry name" value="PLAT"/>
    <property type="match status" value="1"/>
</dbReference>
<dbReference type="Pfam" id="PF08016">
    <property type="entry name" value="PKD_channel"/>
    <property type="match status" value="1"/>
</dbReference>
<evidence type="ECO:0000256" key="8">
    <source>
        <dbReference type="ARBA" id="ARBA00023180"/>
    </source>
</evidence>
<dbReference type="GO" id="GO:0005509">
    <property type="term" value="F:calcium ion binding"/>
    <property type="evidence" value="ECO:0007669"/>
    <property type="project" value="InterPro"/>
</dbReference>